<evidence type="ECO:0000256" key="1">
    <source>
        <dbReference type="SAM" id="MobiDB-lite"/>
    </source>
</evidence>
<proteinExistence type="predicted"/>
<dbReference type="Proteomes" id="UP000624244">
    <property type="component" value="Unassembled WGS sequence"/>
</dbReference>
<sequence length="77" mass="8267">MPSPTIPKHSPDSTPSLMRGDSTSSLSSVEDSRLEQIGNRLKPKYSHEPSPEDNKTDNAALHSPPDSPIKSIPGGFN</sequence>
<reference evidence="2" key="1">
    <citation type="submission" date="2019-11" db="EMBL/GenBank/DDBJ databases">
        <title>Bipolaris sorokiniana Genome sequencing.</title>
        <authorList>
            <person name="Wang H."/>
        </authorList>
    </citation>
    <scope>NUCLEOTIDE SEQUENCE</scope>
</reference>
<dbReference type="AlphaFoldDB" id="A0A8H5ZDP2"/>
<organism evidence="2 3">
    <name type="scientific">Cochliobolus sativus</name>
    <name type="common">Common root rot and spot blotch fungus</name>
    <name type="synonym">Bipolaris sorokiniana</name>
    <dbReference type="NCBI Taxonomy" id="45130"/>
    <lineage>
        <taxon>Eukaryota</taxon>
        <taxon>Fungi</taxon>
        <taxon>Dikarya</taxon>
        <taxon>Ascomycota</taxon>
        <taxon>Pezizomycotina</taxon>
        <taxon>Dothideomycetes</taxon>
        <taxon>Pleosporomycetidae</taxon>
        <taxon>Pleosporales</taxon>
        <taxon>Pleosporineae</taxon>
        <taxon>Pleosporaceae</taxon>
        <taxon>Bipolaris</taxon>
    </lineage>
</organism>
<comment type="caution">
    <text evidence="2">The sequence shown here is derived from an EMBL/GenBank/DDBJ whole genome shotgun (WGS) entry which is preliminary data.</text>
</comment>
<dbReference type="EMBL" id="WNKQ01000017">
    <property type="protein sequence ID" value="KAF5845998.1"/>
    <property type="molecule type" value="Genomic_DNA"/>
</dbReference>
<feature type="compositionally biased region" description="Basic and acidic residues" evidence="1">
    <location>
        <begin position="45"/>
        <end position="56"/>
    </location>
</feature>
<protein>
    <submittedName>
        <fullName evidence="2">Uncharacterized protein</fullName>
    </submittedName>
</protein>
<accession>A0A8H5ZDP2</accession>
<evidence type="ECO:0000313" key="3">
    <source>
        <dbReference type="Proteomes" id="UP000624244"/>
    </source>
</evidence>
<name>A0A8H5ZDP2_COCSA</name>
<evidence type="ECO:0000313" key="2">
    <source>
        <dbReference type="EMBL" id="KAF5845998.1"/>
    </source>
</evidence>
<feature type="region of interest" description="Disordered" evidence="1">
    <location>
        <begin position="1"/>
        <end position="77"/>
    </location>
</feature>
<gene>
    <name evidence="2" type="ORF">GGP41_008502</name>
</gene>